<organism evidence="1 2">
    <name type="scientific">Cohnella fermenti</name>
    <dbReference type="NCBI Taxonomy" id="2565925"/>
    <lineage>
        <taxon>Bacteria</taxon>
        <taxon>Bacillati</taxon>
        <taxon>Bacillota</taxon>
        <taxon>Bacilli</taxon>
        <taxon>Bacillales</taxon>
        <taxon>Paenibacillaceae</taxon>
        <taxon>Cohnella</taxon>
    </lineage>
</organism>
<keyword evidence="2" id="KW-1185">Reference proteome</keyword>
<dbReference type="AlphaFoldDB" id="A0A4V3WDM3"/>
<evidence type="ECO:0000313" key="1">
    <source>
        <dbReference type="EMBL" id="THF72631.1"/>
    </source>
</evidence>
<name>A0A4V3WDM3_9BACL</name>
<comment type="caution">
    <text evidence="1">The sequence shown here is derived from an EMBL/GenBank/DDBJ whole genome shotgun (WGS) entry which is preliminary data.</text>
</comment>
<gene>
    <name evidence="1" type="ORF">E6C55_32495</name>
</gene>
<sequence length="179" mass="21360">MSNYFIINFTDNSYLQFSSENPINNKFDDVTVTFWDNSEEKCVFEDVIQEAITTLYNGIKSQVELTSEFEVGNLGRAWNIWTNNLSEMVEDDEEDIFRSYWIWSTREYQTWLYQKNGNLYIEISPSYKWHYVEPAVDEQITSFNEFLEHYRANVFELPSEQIKNIIMSLEGMKTELNII</sequence>
<proteinExistence type="predicted"/>
<dbReference type="EMBL" id="SSOB01000076">
    <property type="protein sequence ID" value="THF72631.1"/>
    <property type="molecule type" value="Genomic_DNA"/>
</dbReference>
<dbReference type="OrthoDB" id="2182778at2"/>
<dbReference type="Proteomes" id="UP000310636">
    <property type="component" value="Unassembled WGS sequence"/>
</dbReference>
<evidence type="ECO:0000313" key="2">
    <source>
        <dbReference type="Proteomes" id="UP000310636"/>
    </source>
</evidence>
<protein>
    <submittedName>
        <fullName evidence="1">Uncharacterized protein</fullName>
    </submittedName>
</protein>
<accession>A0A4V3WDM3</accession>
<reference evidence="1 2" key="1">
    <citation type="submission" date="2019-04" db="EMBL/GenBank/DDBJ databases">
        <title>Cohnella sp. nov. isolated from preserved vegetables.</title>
        <authorList>
            <person name="Lin S.-Y."/>
            <person name="Hung M.-H."/>
            <person name="Young C.-C."/>
        </authorList>
    </citation>
    <scope>NUCLEOTIDE SEQUENCE [LARGE SCALE GENOMIC DNA]</scope>
    <source>
        <strain evidence="1 2">CC-MHH1044</strain>
    </source>
</reference>
<dbReference type="RefSeq" id="WP_136373998.1">
    <property type="nucleotide sequence ID" value="NZ_SSOB01000076.1"/>
</dbReference>